<organism evidence="5 6">
    <name type="scientific">Ziziphus jujuba</name>
    <name type="common">Chinese jujube</name>
    <name type="synonym">Ziziphus sativa</name>
    <dbReference type="NCBI Taxonomy" id="326968"/>
    <lineage>
        <taxon>Eukaryota</taxon>
        <taxon>Viridiplantae</taxon>
        <taxon>Streptophyta</taxon>
        <taxon>Embryophyta</taxon>
        <taxon>Tracheophyta</taxon>
        <taxon>Spermatophyta</taxon>
        <taxon>Magnoliopsida</taxon>
        <taxon>eudicotyledons</taxon>
        <taxon>Gunneridae</taxon>
        <taxon>Pentapetalae</taxon>
        <taxon>rosids</taxon>
        <taxon>fabids</taxon>
        <taxon>Rosales</taxon>
        <taxon>Rhamnaceae</taxon>
        <taxon>Paliureae</taxon>
        <taxon>Ziziphus</taxon>
    </lineage>
</organism>
<evidence type="ECO:0000256" key="3">
    <source>
        <dbReference type="RuleBase" id="RU003682"/>
    </source>
</evidence>
<evidence type="ECO:0000313" key="5">
    <source>
        <dbReference type="Proteomes" id="UP001652623"/>
    </source>
</evidence>
<sequence length="322" mass="36388">MGSQTEVPQIPVIDFSREDLSPGSSSWISMCNQVRCALEEHGCFLAKYDQLSPQLCAKVLSQTKDMFELPTEVKLRNTGDIPFRGYGIDKFQKKPLLESMGIDNARFIEETQKFVNLMWPDGKDNFCEVVNSYAKILGALNDMVLQMVFESYGAGKHYASFAASNSEVIRFAKYIPQEDTEVTNTRLQPHKDLSFATIVHQIDVGGLEIEAKDGSWIALQPKPSHFLFMACQAIEGWSNDRIKGCKHRVTISGKGGRHSLQLFNFNNGVIQVPEEMVDDDHPLLYNPFNHTEYLHHFIRTVQSSKDALRLQFEDPLKGFCGA</sequence>
<evidence type="ECO:0000256" key="2">
    <source>
        <dbReference type="ARBA" id="ARBA00023004"/>
    </source>
</evidence>
<protein>
    <submittedName>
        <fullName evidence="6 7">Deoxypodophyllotoxin synthase-like</fullName>
    </submittedName>
</protein>
<dbReference type="GO" id="GO:0016491">
    <property type="term" value="F:oxidoreductase activity"/>
    <property type="evidence" value="ECO:0007669"/>
    <property type="project" value="UniProtKB-KW"/>
</dbReference>
<dbReference type="InterPro" id="IPR050231">
    <property type="entry name" value="Iron_ascorbate_oxido_reductase"/>
</dbReference>
<dbReference type="Gene3D" id="2.60.120.330">
    <property type="entry name" value="B-lactam Antibiotic, Isopenicillin N Synthase, Chain"/>
    <property type="match status" value="1"/>
</dbReference>
<keyword evidence="2 3" id="KW-0408">Iron</keyword>
<keyword evidence="3" id="KW-0560">Oxidoreductase</keyword>
<feature type="domain" description="Fe2OG dioxygenase" evidence="4">
    <location>
        <begin position="165"/>
        <end position="268"/>
    </location>
</feature>
<evidence type="ECO:0000313" key="6">
    <source>
        <dbReference type="RefSeq" id="XP_015881543.2"/>
    </source>
</evidence>
<dbReference type="RefSeq" id="XP_015881543.2">
    <property type="nucleotide sequence ID" value="XM_016026057.4"/>
</dbReference>
<evidence type="ECO:0000313" key="7">
    <source>
        <dbReference type="RefSeq" id="XP_060670740.1"/>
    </source>
</evidence>
<evidence type="ECO:0000256" key="1">
    <source>
        <dbReference type="ARBA" id="ARBA00022723"/>
    </source>
</evidence>
<dbReference type="GO" id="GO:0046872">
    <property type="term" value="F:metal ion binding"/>
    <property type="evidence" value="ECO:0007669"/>
    <property type="project" value="UniProtKB-KW"/>
</dbReference>
<evidence type="ECO:0000259" key="4">
    <source>
        <dbReference type="PROSITE" id="PS51471"/>
    </source>
</evidence>
<dbReference type="Pfam" id="PF14226">
    <property type="entry name" value="DIOX_N"/>
    <property type="match status" value="1"/>
</dbReference>
<dbReference type="KEGG" id="zju:107417442"/>
<dbReference type="GeneID" id="107417442"/>
<keyword evidence="5" id="KW-1185">Reference proteome</keyword>
<dbReference type="InParanoid" id="A0A6P3ZQ22"/>
<dbReference type="PROSITE" id="PS51471">
    <property type="entry name" value="FE2OG_OXY"/>
    <property type="match status" value="1"/>
</dbReference>
<dbReference type="InterPro" id="IPR027443">
    <property type="entry name" value="IPNS-like_sf"/>
</dbReference>
<dbReference type="InterPro" id="IPR044861">
    <property type="entry name" value="IPNS-like_FE2OG_OXY"/>
</dbReference>
<dbReference type="Pfam" id="PF03171">
    <property type="entry name" value="2OG-FeII_Oxy"/>
    <property type="match status" value="1"/>
</dbReference>
<comment type="similarity">
    <text evidence="3">Belongs to the iron/ascorbate-dependent oxidoreductase family.</text>
</comment>
<dbReference type="SUPFAM" id="SSF51197">
    <property type="entry name" value="Clavaminate synthase-like"/>
    <property type="match status" value="1"/>
</dbReference>
<accession>A0A6P3ZQ22</accession>
<dbReference type="Proteomes" id="UP001652623">
    <property type="component" value="Chromosome 2"/>
</dbReference>
<dbReference type="AlphaFoldDB" id="A0A6P3ZQ22"/>
<dbReference type="InterPro" id="IPR005123">
    <property type="entry name" value="Oxoglu/Fe-dep_dioxygenase_dom"/>
</dbReference>
<gene>
    <name evidence="6" type="primary">LOC107417442</name>
    <name evidence="7" type="synonym">LOC132800620</name>
</gene>
<dbReference type="InterPro" id="IPR026992">
    <property type="entry name" value="DIOX_N"/>
</dbReference>
<proteinExistence type="inferred from homology"/>
<keyword evidence="1 3" id="KW-0479">Metal-binding</keyword>
<dbReference type="PANTHER" id="PTHR47990">
    <property type="entry name" value="2-OXOGLUTARATE (2OG) AND FE(II)-DEPENDENT OXYGENASE SUPERFAMILY PROTEIN-RELATED"/>
    <property type="match status" value="1"/>
</dbReference>
<reference evidence="5 6" key="1">
    <citation type="submission" date="2025-05" db="UniProtKB">
        <authorList>
            <consortium name="RefSeq"/>
        </authorList>
    </citation>
    <scope>NUCLEOTIDE SEQUENCE [LARGE SCALE GENOMIC DNA]</scope>
    <source>
        <tissue evidence="6 7">Seedling</tissue>
    </source>
</reference>
<dbReference type="RefSeq" id="XP_060670740.1">
    <property type="nucleotide sequence ID" value="XM_060814757.1"/>
</dbReference>
<name>A0A6P3ZQ22_ZIZJJ</name>